<dbReference type="EMBL" id="CAWUOM010000010">
    <property type="protein sequence ID" value="CAK7264439.1"/>
    <property type="molecule type" value="Genomic_DNA"/>
</dbReference>
<proteinExistence type="predicted"/>
<accession>A0ABP0D8A1</accession>
<comment type="caution">
    <text evidence="2">The sequence shown here is derived from an EMBL/GenBank/DDBJ whole genome shotgun (WGS) entry which is preliminary data.</text>
</comment>
<evidence type="ECO:0000313" key="2">
    <source>
        <dbReference type="EMBL" id="CAK7264439.1"/>
    </source>
</evidence>
<dbReference type="Proteomes" id="UP001642501">
    <property type="component" value="Unassembled WGS sequence"/>
</dbReference>
<reference evidence="2 3" key="1">
    <citation type="submission" date="2024-01" db="EMBL/GenBank/DDBJ databases">
        <authorList>
            <person name="Allen C."/>
            <person name="Tagirdzhanova G."/>
        </authorList>
    </citation>
    <scope>NUCLEOTIDE SEQUENCE [LARGE SCALE GENOMIC DNA]</scope>
    <source>
        <strain evidence="2 3">CBS 573.63</strain>
    </source>
</reference>
<keyword evidence="3" id="KW-1185">Reference proteome</keyword>
<protein>
    <submittedName>
        <fullName evidence="2">Uncharacterized protein</fullName>
    </submittedName>
</protein>
<feature type="compositionally biased region" description="Basic and acidic residues" evidence="1">
    <location>
        <begin position="243"/>
        <end position="253"/>
    </location>
</feature>
<evidence type="ECO:0000256" key="1">
    <source>
        <dbReference type="SAM" id="MobiDB-lite"/>
    </source>
</evidence>
<feature type="compositionally biased region" description="Basic residues" evidence="1">
    <location>
        <begin position="328"/>
        <end position="339"/>
    </location>
</feature>
<feature type="compositionally biased region" description="Basic residues" evidence="1">
    <location>
        <begin position="348"/>
        <end position="358"/>
    </location>
</feature>
<evidence type="ECO:0000313" key="3">
    <source>
        <dbReference type="Proteomes" id="UP001642501"/>
    </source>
</evidence>
<feature type="compositionally biased region" description="Polar residues" evidence="1">
    <location>
        <begin position="8"/>
        <end position="19"/>
    </location>
</feature>
<name>A0ABP0D8A1_9PEZI</name>
<organism evidence="2 3">
    <name type="scientific">Sporothrix epigloea</name>
    <dbReference type="NCBI Taxonomy" id="1892477"/>
    <lineage>
        <taxon>Eukaryota</taxon>
        <taxon>Fungi</taxon>
        <taxon>Dikarya</taxon>
        <taxon>Ascomycota</taxon>
        <taxon>Pezizomycotina</taxon>
        <taxon>Sordariomycetes</taxon>
        <taxon>Sordariomycetidae</taxon>
        <taxon>Ophiostomatales</taxon>
        <taxon>Ophiostomataceae</taxon>
        <taxon>Sporothrix</taxon>
    </lineage>
</organism>
<feature type="region of interest" description="Disordered" evidence="1">
    <location>
        <begin position="199"/>
        <end position="297"/>
    </location>
</feature>
<gene>
    <name evidence="2" type="ORF">SEPCBS57363_001070</name>
</gene>
<feature type="region of interest" description="Disordered" evidence="1">
    <location>
        <begin position="1"/>
        <end position="82"/>
    </location>
</feature>
<feature type="compositionally biased region" description="Polar residues" evidence="1">
    <location>
        <begin position="37"/>
        <end position="48"/>
    </location>
</feature>
<feature type="region of interest" description="Disordered" evidence="1">
    <location>
        <begin position="312"/>
        <end position="358"/>
    </location>
</feature>
<feature type="compositionally biased region" description="Low complexity" evidence="1">
    <location>
        <begin position="263"/>
        <end position="297"/>
    </location>
</feature>
<sequence length="358" mass="36054">MAGHSPSPAANSGAFNQSARPIEPTGFASLPPKPVFGNSNVITDSTVSDAAAAANRSESPPVNCFPGHAETQDFDDFPKPATPVSEVNGYISEINNADSHEPVATGAAGAVAASLPTAPAAPTEAPKEVEPAAITGSLNLSADPAQSFNLARITTASATHSKSSSKTGLRTTPADLATPTLLTAVNTLAGEKRKADATADALAENATEPDKPYLSALFGNGASSRSAEPPTAEPEPEIGLESPPKKLKVDTGTKTDLAAADSAQTALPAPLSTPAAPPVSITAPSPVTVSTPVPTATASVSSLEVNLGPAPSADDIAATSNEAPAISIKKRNTRAKREKKPQSQVGKTARKTRSQGPA</sequence>